<keyword evidence="2" id="KW-0813">Transport</keyword>
<keyword evidence="6" id="KW-0598">Phosphotransferase system</keyword>
<dbReference type="PANTHER" id="PTHR30175">
    <property type="entry name" value="PHOSPHOTRANSFERASE SYSTEM TRANSPORT PROTEIN"/>
    <property type="match status" value="1"/>
</dbReference>
<keyword evidence="8" id="KW-0418">Kinase</keyword>
<evidence type="ECO:0000259" key="14">
    <source>
        <dbReference type="PROSITE" id="PS51098"/>
    </source>
</evidence>
<dbReference type="PROSITE" id="PS01035">
    <property type="entry name" value="PTS_EIIB_TYPE_1_CYS"/>
    <property type="match status" value="1"/>
</dbReference>
<evidence type="ECO:0000256" key="3">
    <source>
        <dbReference type="ARBA" id="ARBA00022475"/>
    </source>
</evidence>
<keyword evidence="4" id="KW-0762">Sugar transport</keyword>
<evidence type="ECO:0000256" key="5">
    <source>
        <dbReference type="ARBA" id="ARBA00022679"/>
    </source>
</evidence>
<dbReference type="RefSeq" id="WP_082336124.1">
    <property type="nucleotide sequence ID" value="NZ_FOQK01000003.1"/>
</dbReference>
<evidence type="ECO:0000256" key="1">
    <source>
        <dbReference type="ARBA" id="ARBA00004651"/>
    </source>
</evidence>
<dbReference type="InterPro" id="IPR013013">
    <property type="entry name" value="PTS_EIIC_1"/>
</dbReference>
<evidence type="ECO:0000256" key="11">
    <source>
        <dbReference type="PROSITE-ProRule" id="PRU00421"/>
    </source>
</evidence>
<feature type="transmembrane region" description="Helical" evidence="12">
    <location>
        <begin position="397"/>
        <end position="423"/>
    </location>
</feature>
<dbReference type="Pfam" id="PF00358">
    <property type="entry name" value="PTS_EIIA_1"/>
    <property type="match status" value="1"/>
</dbReference>
<evidence type="ECO:0000256" key="10">
    <source>
        <dbReference type="ARBA" id="ARBA00023136"/>
    </source>
</evidence>
<dbReference type="GO" id="GO:0016301">
    <property type="term" value="F:kinase activity"/>
    <property type="evidence" value="ECO:0007669"/>
    <property type="project" value="UniProtKB-KW"/>
</dbReference>
<sequence length="640" mass="68579">MMKKYEELAKDIVRHVGGETNVISLAHCITRLRFKLKDESKADTEYLKAREGVVTVIQSGGQYQVVIGNEVADVYDTVLEVSGIAGNAPKGGEEEEDKNLSPLDRFIDLISGVFQPVLSVLVATGMIKGFTALFMAVGLVEAKSGMAQMLNILGDMFFYFLPIFLGLTAARKFKMNEFTGMAIGAALVYPTVSAIMKGETLYNLFDGTIFQSAIHMELLGLPVILMNYASSVIPIIVAVWFGAKVEKAVAKVMPTMLKSFLTPFFTILIVVPLTFMVIGPVATWAGQIVGAAAMAIYNVSPAIAGLFIGAFWQVFVMFGLHWGLIPIMINNITVYGFDPLVVTYFGCSFAQIGVVLGIFLRTKDAKLKSLSLPAFISGIFGVTEPCIYGVTLPRKKYFIISCIGGAIGGALMALLSVKLFMFGGLGIFGYPTFIDTQTGDLSGMYGGMIASAVSFAFGLIVTAVLYKDAKPAEAAEKLTVIEEKDGRTAEREVIKAPLAGSLVALEDVADEAFATGVLGKGIAIDPSDGRVVAPADCTVMTLFPTAHAIGLITDKGTELLIHIGMDTVKLEGQHFTAKVKQGEHVKAGQTLIEFDAAAIRAAGYDVTTPVLVTNTDQYMDIVTVTGQEIKEEENLLTVIA</sequence>
<name>A0A1I3CIH2_SELRU</name>
<evidence type="ECO:0000259" key="13">
    <source>
        <dbReference type="PROSITE" id="PS51093"/>
    </source>
</evidence>
<dbReference type="InterPro" id="IPR036878">
    <property type="entry name" value="Glu_permease_IIB"/>
</dbReference>
<dbReference type="InterPro" id="IPR011055">
    <property type="entry name" value="Dup_hybrid_motif"/>
</dbReference>
<feature type="transmembrane region" description="Helical" evidence="12">
    <location>
        <begin position="146"/>
        <end position="166"/>
    </location>
</feature>
<dbReference type="PROSITE" id="PS00371">
    <property type="entry name" value="PTS_EIIA_TYPE_1_HIS"/>
    <property type="match status" value="1"/>
</dbReference>
<keyword evidence="3" id="KW-1003">Cell membrane</keyword>
<feature type="domain" description="PTS EIIA type-1" evidence="13">
    <location>
        <begin position="510"/>
        <end position="614"/>
    </location>
</feature>
<dbReference type="PANTHER" id="PTHR30175:SF1">
    <property type="entry name" value="PTS SYSTEM ARBUTIN-, CELLOBIOSE-, AND SALICIN-SPECIFIC EIIBC COMPONENT-RELATED"/>
    <property type="match status" value="1"/>
</dbReference>
<dbReference type="InterPro" id="IPR011297">
    <property type="entry name" value="PTS_IIABC_b_glu"/>
</dbReference>
<dbReference type="GO" id="GO:0009401">
    <property type="term" value="P:phosphoenolpyruvate-dependent sugar phosphotransferase system"/>
    <property type="evidence" value="ECO:0007669"/>
    <property type="project" value="UniProtKB-KW"/>
</dbReference>
<dbReference type="Pfam" id="PF00367">
    <property type="entry name" value="PTS_EIIB"/>
    <property type="match status" value="1"/>
</dbReference>
<protein>
    <submittedName>
        <fullName evidence="16">PTS system beta-glucoside-specific IIA component, Glc family /PTS system beta-glucoside-specific IIB component, Glc family /PTS system beta-glucoside-specific IIC component, Glc family</fullName>
    </submittedName>
</protein>
<dbReference type="Proteomes" id="UP000183639">
    <property type="component" value="Unassembled WGS sequence"/>
</dbReference>
<feature type="transmembrane region" description="Helical" evidence="12">
    <location>
        <begin position="264"/>
        <end position="297"/>
    </location>
</feature>
<proteinExistence type="predicted"/>
<dbReference type="AlphaFoldDB" id="A0A1I3CIH2"/>
<dbReference type="InterPro" id="IPR001996">
    <property type="entry name" value="PTS_IIB_1"/>
</dbReference>
<dbReference type="SUPFAM" id="SSF51261">
    <property type="entry name" value="Duplicated hybrid motif"/>
    <property type="match status" value="1"/>
</dbReference>
<keyword evidence="5" id="KW-0808">Transferase</keyword>
<dbReference type="GO" id="GO:0090589">
    <property type="term" value="F:protein-phosphocysteine-trehalose phosphotransferase system transporter activity"/>
    <property type="evidence" value="ECO:0007669"/>
    <property type="project" value="TreeGrafter"/>
</dbReference>
<dbReference type="Pfam" id="PF02378">
    <property type="entry name" value="PTS_EIIC"/>
    <property type="match status" value="1"/>
</dbReference>
<feature type="transmembrane region" description="Helical" evidence="12">
    <location>
        <begin position="218"/>
        <end position="243"/>
    </location>
</feature>
<evidence type="ECO:0000256" key="12">
    <source>
        <dbReference type="SAM" id="Phobius"/>
    </source>
</evidence>
<dbReference type="InterPro" id="IPR018113">
    <property type="entry name" value="PTrfase_EIIB_Cys"/>
</dbReference>
<evidence type="ECO:0000259" key="15">
    <source>
        <dbReference type="PROSITE" id="PS51103"/>
    </source>
</evidence>
<dbReference type="FunFam" id="3.30.1360.60:FF:000001">
    <property type="entry name" value="PTS system glucose-specific IIBC component PtsG"/>
    <property type="match status" value="1"/>
</dbReference>
<feature type="transmembrane region" description="Helical" evidence="12">
    <location>
        <begin position="117"/>
        <end position="140"/>
    </location>
</feature>
<evidence type="ECO:0000256" key="2">
    <source>
        <dbReference type="ARBA" id="ARBA00022448"/>
    </source>
</evidence>
<comment type="subcellular location">
    <subcellularLocation>
        <location evidence="1">Cell membrane</location>
        <topology evidence="1">Multi-pass membrane protein</topology>
    </subcellularLocation>
</comment>
<evidence type="ECO:0000256" key="8">
    <source>
        <dbReference type="ARBA" id="ARBA00022777"/>
    </source>
</evidence>
<feature type="transmembrane region" description="Helical" evidence="12">
    <location>
        <begin position="341"/>
        <end position="360"/>
    </location>
</feature>
<dbReference type="Gene3D" id="3.30.1360.60">
    <property type="entry name" value="Glucose permease domain IIB"/>
    <property type="match status" value="1"/>
</dbReference>
<dbReference type="PROSITE" id="PS51093">
    <property type="entry name" value="PTS_EIIA_TYPE_1"/>
    <property type="match status" value="1"/>
</dbReference>
<organism evidence="16 17">
    <name type="scientific">Selenomonas ruminantium</name>
    <dbReference type="NCBI Taxonomy" id="971"/>
    <lineage>
        <taxon>Bacteria</taxon>
        <taxon>Bacillati</taxon>
        <taxon>Bacillota</taxon>
        <taxon>Negativicutes</taxon>
        <taxon>Selenomonadales</taxon>
        <taxon>Selenomonadaceae</taxon>
        <taxon>Selenomonas</taxon>
    </lineage>
</organism>
<dbReference type="GO" id="GO:0008982">
    <property type="term" value="F:protein-N(PI)-phosphohistidine-sugar phosphotransferase activity"/>
    <property type="evidence" value="ECO:0007669"/>
    <property type="project" value="InterPro"/>
</dbReference>
<dbReference type="FunFam" id="2.70.70.10:FF:000001">
    <property type="entry name" value="PTS system glucose-specific IIA component"/>
    <property type="match status" value="1"/>
</dbReference>
<accession>A0A1I3CIH2</accession>
<evidence type="ECO:0000313" key="17">
    <source>
        <dbReference type="Proteomes" id="UP000183639"/>
    </source>
</evidence>
<dbReference type="PROSITE" id="PS51098">
    <property type="entry name" value="PTS_EIIB_TYPE_1"/>
    <property type="match status" value="1"/>
</dbReference>
<keyword evidence="10 12" id="KW-0472">Membrane</keyword>
<dbReference type="CDD" id="cd00212">
    <property type="entry name" value="PTS_IIB_glc"/>
    <property type="match status" value="1"/>
</dbReference>
<dbReference type="Gene3D" id="2.70.70.10">
    <property type="entry name" value="Glucose Permease (Domain IIA)"/>
    <property type="match status" value="1"/>
</dbReference>
<dbReference type="InterPro" id="IPR050558">
    <property type="entry name" value="PTS_Sugar-Specific_Components"/>
</dbReference>
<evidence type="ECO:0000256" key="9">
    <source>
        <dbReference type="ARBA" id="ARBA00022989"/>
    </source>
</evidence>
<feature type="active site" description="Phosphocysteine intermediate; for EIIB activity" evidence="11">
    <location>
        <position position="28"/>
    </location>
</feature>
<evidence type="ECO:0000256" key="6">
    <source>
        <dbReference type="ARBA" id="ARBA00022683"/>
    </source>
</evidence>
<dbReference type="GO" id="GO:0005886">
    <property type="term" value="C:plasma membrane"/>
    <property type="evidence" value="ECO:0007669"/>
    <property type="project" value="UniProtKB-SubCell"/>
</dbReference>
<feature type="transmembrane region" description="Helical" evidence="12">
    <location>
        <begin position="443"/>
        <end position="466"/>
    </location>
</feature>
<dbReference type="InterPro" id="IPR001127">
    <property type="entry name" value="PTS_EIIA_1_perm"/>
</dbReference>
<dbReference type="OrthoDB" id="92465at2"/>
<feature type="domain" description="PTS EIIC type-1" evidence="15">
    <location>
        <begin position="108"/>
        <end position="477"/>
    </location>
</feature>
<reference evidence="16 17" key="1">
    <citation type="submission" date="2016-10" db="EMBL/GenBank/DDBJ databases">
        <authorList>
            <person name="de Groot N.N."/>
        </authorList>
    </citation>
    <scope>NUCLEOTIDE SEQUENCE [LARGE SCALE GENOMIC DNA]</scope>
    <source>
        <strain evidence="16 17">Z108</strain>
    </source>
</reference>
<dbReference type="NCBIfam" id="TIGR00830">
    <property type="entry name" value="PTBA"/>
    <property type="match status" value="1"/>
</dbReference>
<dbReference type="SUPFAM" id="SSF55604">
    <property type="entry name" value="Glucose permease domain IIB"/>
    <property type="match status" value="1"/>
</dbReference>
<keyword evidence="7 12" id="KW-0812">Transmembrane</keyword>
<dbReference type="InterPro" id="IPR003352">
    <property type="entry name" value="PTS_EIIC"/>
</dbReference>
<feature type="transmembrane region" description="Helical" evidence="12">
    <location>
        <begin position="303"/>
        <end position="329"/>
    </location>
</feature>
<dbReference type="PROSITE" id="PS51103">
    <property type="entry name" value="PTS_EIIC_TYPE_1"/>
    <property type="match status" value="1"/>
</dbReference>
<evidence type="ECO:0000256" key="7">
    <source>
        <dbReference type="ARBA" id="ARBA00022692"/>
    </source>
</evidence>
<keyword evidence="9 12" id="KW-1133">Transmembrane helix</keyword>
<evidence type="ECO:0000256" key="4">
    <source>
        <dbReference type="ARBA" id="ARBA00022597"/>
    </source>
</evidence>
<evidence type="ECO:0000313" key="16">
    <source>
        <dbReference type="EMBL" id="SFH73921.1"/>
    </source>
</evidence>
<feature type="domain" description="PTS EIIB type-1" evidence="14">
    <location>
        <begin position="6"/>
        <end position="88"/>
    </location>
</feature>
<dbReference type="NCBIfam" id="TIGR01995">
    <property type="entry name" value="PTS-II-ABC-beta"/>
    <property type="match status" value="1"/>
</dbReference>
<dbReference type="EMBL" id="FOQK01000003">
    <property type="protein sequence ID" value="SFH73921.1"/>
    <property type="molecule type" value="Genomic_DNA"/>
</dbReference>
<feature type="transmembrane region" description="Helical" evidence="12">
    <location>
        <begin position="178"/>
        <end position="198"/>
    </location>
</feature>
<dbReference type="GO" id="GO:0015771">
    <property type="term" value="P:trehalose transport"/>
    <property type="evidence" value="ECO:0007669"/>
    <property type="project" value="TreeGrafter"/>
</dbReference>
<feature type="transmembrane region" description="Helical" evidence="12">
    <location>
        <begin position="372"/>
        <end position="390"/>
    </location>
</feature>
<gene>
    <name evidence="16" type="ORF">SAMN04487861_103142</name>
</gene>